<dbReference type="Gene3D" id="6.10.280.50">
    <property type="match status" value="1"/>
</dbReference>
<keyword evidence="2" id="KW-1185">Reference proteome</keyword>
<dbReference type="EMBL" id="FNEK01000020">
    <property type="protein sequence ID" value="SDJ59821.1"/>
    <property type="molecule type" value="Genomic_DNA"/>
</dbReference>
<name>A0A1G8V172_9RHOB</name>
<gene>
    <name evidence="1" type="ORF">SAMN04488026_102049</name>
</gene>
<dbReference type="InterPro" id="IPR038444">
    <property type="entry name" value="DUF465_sf"/>
</dbReference>
<sequence length="72" mass="8140">MNAPTEMDPLEVKHVKLRVLIREHRDLDDAITALEGTGTADPLTIRRLKKQKLSLKDRIAVLEDQITPDIIA</sequence>
<dbReference type="Pfam" id="PF04325">
    <property type="entry name" value="DUF465"/>
    <property type="match status" value="1"/>
</dbReference>
<protein>
    <recommendedName>
        <fullName evidence="3">DUF465 domain-containing protein</fullName>
    </recommendedName>
</protein>
<dbReference type="OrthoDB" id="7869924at2"/>
<evidence type="ECO:0000313" key="1">
    <source>
        <dbReference type="EMBL" id="SDJ59821.1"/>
    </source>
</evidence>
<dbReference type="AlphaFoldDB" id="A0A1G8V172"/>
<dbReference type="Proteomes" id="UP000199382">
    <property type="component" value="Unassembled WGS sequence"/>
</dbReference>
<organism evidence="1 2">
    <name type="scientific">Aliiruegeria lutimaris</name>
    <dbReference type="NCBI Taxonomy" id="571298"/>
    <lineage>
        <taxon>Bacteria</taxon>
        <taxon>Pseudomonadati</taxon>
        <taxon>Pseudomonadota</taxon>
        <taxon>Alphaproteobacteria</taxon>
        <taxon>Rhodobacterales</taxon>
        <taxon>Roseobacteraceae</taxon>
        <taxon>Aliiruegeria</taxon>
    </lineage>
</organism>
<dbReference type="InterPro" id="IPR007420">
    <property type="entry name" value="DUF465"/>
</dbReference>
<dbReference type="STRING" id="571298.SAMN04488026_102049"/>
<evidence type="ECO:0000313" key="2">
    <source>
        <dbReference type="Proteomes" id="UP000199382"/>
    </source>
</evidence>
<accession>A0A1G8V172</accession>
<evidence type="ECO:0008006" key="3">
    <source>
        <dbReference type="Google" id="ProtNLM"/>
    </source>
</evidence>
<proteinExistence type="predicted"/>
<reference evidence="1 2" key="1">
    <citation type="submission" date="2016-10" db="EMBL/GenBank/DDBJ databases">
        <authorList>
            <person name="de Groot N.N."/>
        </authorList>
    </citation>
    <scope>NUCLEOTIDE SEQUENCE [LARGE SCALE GENOMIC DNA]</scope>
    <source>
        <strain evidence="1 2">DSM 25294</strain>
    </source>
</reference>
<dbReference type="RefSeq" id="WP_068311557.1">
    <property type="nucleotide sequence ID" value="NZ_FNEK01000020.1"/>
</dbReference>